<dbReference type="EMBL" id="GL870883">
    <property type="protein sequence ID" value="EIJ87356.1"/>
    <property type="molecule type" value="Genomic_DNA"/>
</dbReference>
<evidence type="ECO:0000313" key="1">
    <source>
        <dbReference type="EMBL" id="EIJ87356.1"/>
    </source>
</evidence>
<evidence type="ECO:0000313" key="2">
    <source>
        <dbReference type="Proteomes" id="UP000002872"/>
    </source>
</evidence>
<accession>I3EDQ9</accession>
<gene>
    <name evidence="1" type="ORF">NEQG_02479</name>
</gene>
<dbReference type="HOGENOM" id="CLU_1225062_0_0_1"/>
<sequence length="229" mass="26237">MTVHGYNSSKTKDIMLKLPDEITGEVELVEFKNRKSAGTVLLCGKKTYRLVCREDSNTFLIKSEEGLSKIELCLECQDIKYGEEDVLDILPEISMGALGNVNLYIPKTRVFSMYPMTDIQYKNMLMRNRSLWAEHDGQVYFARVANKTTIEVLLLARSLIISKETTSESEIRQAFNEILSPILFQLVVVYVDNESIDDVKLKSDIISLFKITSENEEEFRKNMTINALQ</sequence>
<proteinExistence type="predicted"/>
<dbReference type="OMA" id="EMFLECR"/>
<protein>
    <submittedName>
        <fullName evidence="1">Uncharacterized protein</fullName>
    </submittedName>
</protein>
<dbReference type="OrthoDB" id="2187814at2759"/>
<dbReference type="VEuPathDB" id="MicrosporidiaDB:NEQG_02479"/>
<dbReference type="AlphaFoldDB" id="I3EDQ9"/>
<organism evidence="1 2">
    <name type="scientific">Nematocida parisii (strain ERTm3)</name>
    <name type="common">Nematode killer fungus</name>
    <dbReference type="NCBI Taxonomy" id="935791"/>
    <lineage>
        <taxon>Eukaryota</taxon>
        <taxon>Fungi</taxon>
        <taxon>Fungi incertae sedis</taxon>
        <taxon>Microsporidia</taxon>
        <taxon>Nematocida</taxon>
    </lineage>
</organism>
<dbReference type="Proteomes" id="UP000002872">
    <property type="component" value="Unassembled WGS sequence"/>
</dbReference>
<dbReference type="InParanoid" id="I3EDQ9"/>
<name>I3EDQ9_NEMP3</name>
<keyword evidence="2" id="KW-1185">Reference proteome</keyword>
<reference evidence="1" key="1">
    <citation type="submission" date="2011-01" db="EMBL/GenBank/DDBJ databases">
        <title>The Genome Sequence of Nematocida parisii strain ERTm3.</title>
        <authorList>
            <consortium name="The Broad Institute Genome Sequencing Platform"/>
            <consortium name="The Broad Institute Genome Sequencing Center for Infectious Disease"/>
            <person name="Cuomo C."/>
            <person name="Troemel E."/>
            <person name="Young S.K."/>
            <person name="Zeng Q."/>
            <person name="Gargeya S."/>
            <person name="Fitzgerald M."/>
            <person name="Haas B."/>
            <person name="Abouelleil A."/>
            <person name="Alvarado L."/>
            <person name="Arachchi H.M."/>
            <person name="Berlin A."/>
            <person name="Chapman S.B."/>
            <person name="Gearin G."/>
            <person name="Goldberg J."/>
            <person name="Griggs A."/>
            <person name="Gujja S."/>
            <person name="Hansen M."/>
            <person name="Heiman D."/>
            <person name="Howarth C."/>
            <person name="Larimer J."/>
            <person name="Lui A."/>
            <person name="MacDonald P.J.P."/>
            <person name="McCowen C."/>
            <person name="Montmayeur A."/>
            <person name="Murphy C."/>
            <person name="Neiman D."/>
            <person name="Pearson M."/>
            <person name="Priest M."/>
            <person name="Roberts A."/>
            <person name="Saif S."/>
            <person name="Shea T."/>
            <person name="Sisk P."/>
            <person name="Stolte C."/>
            <person name="Sykes S."/>
            <person name="Wortman J."/>
            <person name="Nusbaum C."/>
            <person name="Birren B."/>
        </authorList>
    </citation>
    <scope>NUCLEOTIDE SEQUENCE</scope>
    <source>
        <strain evidence="1">ERTm3</strain>
    </source>
</reference>